<sequence length="122" mass="13240">MDPVGGYVQLMKSDTAVDSVPDSVARNRPLLLFLFKTGRGLTVSPMTVKWWDLRATIKKRAGETPAEETELEELGGDDDNEGSDDSGYPILGPNTPSEGGRSFVLDPNFTNGEYPDTLTDTS</sequence>
<keyword evidence="3" id="KW-1185">Reference proteome</keyword>
<feature type="region of interest" description="Disordered" evidence="1">
    <location>
        <begin position="59"/>
        <end position="122"/>
    </location>
</feature>
<proteinExistence type="predicted"/>
<name>A0A9P5X791_9AGAR</name>
<comment type="caution">
    <text evidence="2">The sequence shown here is derived from an EMBL/GenBank/DDBJ whole genome shotgun (WGS) entry which is preliminary data.</text>
</comment>
<evidence type="ECO:0000313" key="2">
    <source>
        <dbReference type="EMBL" id="KAF9446163.1"/>
    </source>
</evidence>
<dbReference type="AlphaFoldDB" id="A0A9P5X791"/>
<dbReference type="EMBL" id="MU151260">
    <property type="protein sequence ID" value="KAF9446163.1"/>
    <property type="molecule type" value="Genomic_DNA"/>
</dbReference>
<protein>
    <submittedName>
        <fullName evidence="2">Uncharacterized protein</fullName>
    </submittedName>
</protein>
<feature type="compositionally biased region" description="Acidic residues" evidence="1">
    <location>
        <begin position="65"/>
        <end position="84"/>
    </location>
</feature>
<dbReference type="Proteomes" id="UP000807342">
    <property type="component" value="Unassembled WGS sequence"/>
</dbReference>
<organism evidence="2 3">
    <name type="scientific">Macrolepiota fuliginosa MF-IS2</name>
    <dbReference type="NCBI Taxonomy" id="1400762"/>
    <lineage>
        <taxon>Eukaryota</taxon>
        <taxon>Fungi</taxon>
        <taxon>Dikarya</taxon>
        <taxon>Basidiomycota</taxon>
        <taxon>Agaricomycotina</taxon>
        <taxon>Agaricomycetes</taxon>
        <taxon>Agaricomycetidae</taxon>
        <taxon>Agaricales</taxon>
        <taxon>Agaricineae</taxon>
        <taxon>Agaricaceae</taxon>
        <taxon>Macrolepiota</taxon>
    </lineage>
</organism>
<accession>A0A9P5X791</accession>
<reference evidence="2" key="1">
    <citation type="submission" date="2020-11" db="EMBL/GenBank/DDBJ databases">
        <authorList>
            <consortium name="DOE Joint Genome Institute"/>
            <person name="Ahrendt S."/>
            <person name="Riley R."/>
            <person name="Andreopoulos W."/>
            <person name="Labutti K."/>
            <person name="Pangilinan J."/>
            <person name="Ruiz-Duenas F.J."/>
            <person name="Barrasa J.M."/>
            <person name="Sanchez-Garcia M."/>
            <person name="Camarero S."/>
            <person name="Miyauchi S."/>
            <person name="Serrano A."/>
            <person name="Linde D."/>
            <person name="Babiker R."/>
            <person name="Drula E."/>
            <person name="Ayuso-Fernandez I."/>
            <person name="Pacheco R."/>
            <person name="Padilla G."/>
            <person name="Ferreira P."/>
            <person name="Barriuso J."/>
            <person name="Kellner H."/>
            <person name="Castanera R."/>
            <person name="Alfaro M."/>
            <person name="Ramirez L."/>
            <person name="Pisabarro A.G."/>
            <person name="Kuo A."/>
            <person name="Tritt A."/>
            <person name="Lipzen A."/>
            <person name="He G."/>
            <person name="Yan M."/>
            <person name="Ng V."/>
            <person name="Cullen D."/>
            <person name="Martin F."/>
            <person name="Rosso M.-N."/>
            <person name="Henrissat B."/>
            <person name="Hibbett D."/>
            <person name="Martinez A.T."/>
            <person name="Grigoriev I.V."/>
        </authorList>
    </citation>
    <scope>NUCLEOTIDE SEQUENCE</scope>
    <source>
        <strain evidence="2">MF-IS2</strain>
    </source>
</reference>
<gene>
    <name evidence="2" type="ORF">P691DRAFT_784296</name>
</gene>
<evidence type="ECO:0000256" key="1">
    <source>
        <dbReference type="SAM" id="MobiDB-lite"/>
    </source>
</evidence>
<evidence type="ECO:0000313" key="3">
    <source>
        <dbReference type="Proteomes" id="UP000807342"/>
    </source>
</evidence>